<dbReference type="Pfam" id="PF13963">
    <property type="entry name" value="Transpos_assoc"/>
    <property type="match status" value="1"/>
</dbReference>
<dbReference type="InterPro" id="IPR029480">
    <property type="entry name" value="Transpos_assoc"/>
</dbReference>
<comment type="caution">
    <text evidence="4">The sequence shown here is derived from an EMBL/GenBank/DDBJ whole genome shotgun (WGS) entry which is preliminary data.</text>
</comment>
<evidence type="ECO:0000259" key="2">
    <source>
        <dbReference type="Pfam" id="PF13960"/>
    </source>
</evidence>
<dbReference type="Pfam" id="PF13952">
    <property type="entry name" value="DUF4216"/>
    <property type="match status" value="1"/>
</dbReference>
<dbReference type="OrthoDB" id="1304753at2759"/>
<evidence type="ECO:0000259" key="1">
    <source>
        <dbReference type="Pfam" id="PF13952"/>
    </source>
</evidence>
<evidence type="ECO:0000313" key="4">
    <source>
        <dbReference type="EMBL" id="CAA7030324.1"/>
    </source>
</evidence>
<proteinExistence type="predicted"/>
<accession>A0A6D2IZE9</accession>
<keyword evidence="5" id="KW-1185">Reference proteome</keyword>
<protein>
    <recommendedName>
        <fullName evidence="6">DUF4216 domain-containing protein</fullName>
    </recommendedName>
</protein>
<dbReference type="EMBL" id="CACVBM020001094">
    <property type="protein sequence ID" value="CAA7030324.1"/>
    <property type="molecule type" value="Genomic_DNA"/>
</dbReference>
<dbReference type="InterPro" id="IPR025452">
    <property type="entry name" value="DUF4218"/>
</dbReference>
<feature type="domain" description="Transposase-associated" evidence="3">
    <location>
        <begin position="2"/>
        <end position="41"/>
    </location>
</feature>
<organism evidence="4 5">
    <name type="scientific">Microthlaspi erraticum</name>
    <dbReference type="NCBI Taxonomy" id="1685480"/>
    <lineage>
        <taxon>Eukaryota</taxon>
        <taxon>Viridiplantae</taxon>
        <taxon>Streptophyta</taxon>
        <taxon>Embryophyta</taxon>
        <taxon>Tracheophyta</taxon>
        <taxon>Spermatophyta</taxon>
        <taxon>Magnoliopsida</taxon>
        <taxon>eudicotyledons</taxon>
        <taxon>Gunneridae</taxon>
        <taxon>Pentapetalae</taxon>
        <taxon>rosids</taxon>
        <taxon>malvids</taxon>
        <taxon>Brassicales</taxon>
        <taxon>Brassicaceae</taxon>
        <taxon>Coluteocarpeae</taxon>
        <taxon>Microthlaspi</taxon>
    </lineage>
</organism>
<dbReference type="Pfam" id="PF13960">
    <property type="entry name" value="DUF4218"/>
    <property type="match status" value="1"/>
</dbReference>
<feature type="domain" description="DUF4216" evidence="1">
    <location>
        <begin position="881"/>
        <end position="957"/>
    </location>
</feature>
<dbReference type="InterPro" id="IPR004252">
    <property type="entry name" value="Probable_transposase_24"/>
</dbReference>
<dbReference type="InterPro" id="IPR025312">
    <property type="entry name" value="DUF4216"/>
</dbReference>
<reference evidence="4" key="1">
    <citation type="submission" date="2020-01" db="EMBL/GenBank/DDBJ databases">
        <authorList>
            <person name="Mishra B."/>
        </authorList>
    </citation>
    <scope>NUCLEOTIDE SEQUENCE [LARGE SCALE GENOMIC DNA]</scope>
</reference>
<gene>
    <name evidence="4" type="ORF">MERR_LOCUS17559</name>
</gene>
<evidence type="ECO:0000313" key="5">
    <source>
        <dbReference type="Proteomes" id="UP000467841"/>
    </source>
</evidence>
<dbReference type="Proteomes" id="UP000467841">
    <property type="component" value="Unassembled WGS sequence"/>
</dbReference>
<dbReference type="Pfam" id="PF03004">
    <property type="entry name" value="Transposase_24"/>
    <property type="match status" value="1"/>
</dbReference>
<evidence type="ECO:0008006" key="6">
    <source>
        <dbReference type="Google" id="ProtNLM"/>
    </source>
</evidence>
<dbReference type="PANTHER" id="PTHR10775:SF158">
    <property type="entry name" value="TNP2-LIKE TRANSPOSON PROTEIN"/>
    <property type="match status" value="1"/>
</dbReference>
<dbReference type="AlphaFoldDB" id="A0A6D2IZE9"/>
<dbReference type="InterPro" id="IPR004242">
    <property type="entry name" value="Transposase_21"/>
</dbReference>
<evidence type="ECO:0000259" key="3">
    <source>
        <dbReference type="Pfam" id="PF13963"/>
    </source>
</evidence>
<dbReference type="PANTHER" id="PTHR10775">
    <property type="entry name" value="OS08G0208400 PROTEIN"/>
    <property type="match status" value="1"/>
</dbReference>
<name>A0A6D2IZE9_9BRAS</name>
<sequence length="1128" mass="128984">MLKCPCQRCCLVKYKCRADIEGDLMCHGFLDTYTNWFLHGEEVEGLSDVVGLAQSEAVSLDQPEAVSLDQSDSSTLNLLAEVFPSMDMNTGQPEFPEAASTPSMDMDTGQYEFPEAGSTPSMDTDTDALKQKKAYDELLSDCNQALYEGCQSFNKLSFMLKLYHIKCISKISDKGMSMVIDLLKEAFEYAKFRDSFNDMKKTIRKLGLKYKTIHACPNDCMLYWGEDSSKEKCKVCEKSRWKASETVDADDEALEKKKKKSKKQQAAKILRYFPLKPRLQRLFLSSHTAEHMRWHTDSENRDGKLRHPRDGLAWKRFNEQFHEFASEARNVRLGLATDGFNPYGSMSLSYTIWPVFLVPYNLPPWMSMKQTSMILSMIIPGRHIPGNDIDVYLQPLIQELKDLWCEGVSTFDVSKNEVFCMRAALLWTISDFPGFGNLSGWNVHTDLACPSCNFDATEFRLQHGKKNCFMGHRRFLPQNHRFRKDKQQFNGHIESRLAPVTPSGSTILEQIQNIDVTLGKKVDPSGRKRSRVEVHQWKKKSIFFELPYWKHLLLQHNLDVMHIEKNVLDNVVFTLLDDKGKSKDNLSARKDLQELGIRFELWPDESGRYLPACFTMTNREKDVFLNCLKSLKLPDGYSSNISNCVDLNQRKMLGHFKSYVRNRARPEGSICEQYIAEECLNLSSMYLHGIETRFNRVGRVDDRPMVEHSLGSSSQIPLIFPSIGRFVGASRSDTLSHLEWQQAHRYILFNCPFLDPYREMFKNELRRSQLRRRKRSHVIDIDRHVHLHFGKWLKERIEKNEMSGVSSDIRCLALGPSDKVLKFSAFNINGFKFRTLERDQDLKTQNSGVFVSAETMSYASSSDLNPRAGDVSYYGKVVEIIELNYYDCFRVVLFKCKWADTCDSRGYKKDSFGYEAVNFSRQIHSGDGEEDEPHVLASQVKLVFCVDDPQEKGWSVVVKVQPRDLYDMGALDAPNVMIEDSIHSSMMNSENISNITLVRQIEDSDLDTQEEEESGVEPSRAEIFIASRTRKDGSMDKLKEVMNQKLPGETSLKNDAIAQVFGPEHSGRVRLLGRGVTPSEYFSSLDSTSSINVELVEIKSTVKNLADKVDIVASALKLILDPHAANSR</sequence>
<dbReference type="Pfam" id="PF02992">
    <property type="entry name" value="Transposase_21"/>
    <property type="match status" value="1"/>
</dbReference>
<feature type="domain" description="DUF4218" evidence="2">
    <location>
        <begin position="651"/>
        <end position="700"/>
    </location>
</feature>